<proteinExistence type="predicted"/>
<reference evidence="1" key="1">
    <citation type="journal article" date="2014" name="Front. Microbiol.">
        <title>High frequency of phylogenetically diverse reductive dehalogenase-homologous genes in deep subseafloor sedimentary metagenomes.</title>
        <authorList>
            <person name="Kawai M."/>
            <person name="Futagami T."/>
            <person name="Toyoda A."/>
            <person name="Takaki Y."/>
            <person name="Nishi S."/>
            <person name="Hori S."/>
            <person name="Arai W."/>
            <person name="Tsubouchi T."/>
            <person name="Morono Y."/>
            <person name="Uchiyama I."/>
            <person name="Ito T."/>
            <person name="Fujiyama A."/>
            <person name="Inagaki F."/>
            <person name="Takami H."/>
        </authorList>
    </citation>
    <scope>NUCLEOTIDE SEQUENCE</scope>
    <source>
        <strain evidence="1">Expedition CK06-06</strain>
    </source>
</reference>
<feature type="non-terminal residue" evidence="1">
    <location>
        <position position="193"/>
    </location>
</feature>
<protein>
    <recommendedName>
        <fullName evidence="2">Acetoacetate decarboxylase</fullName>
    </recommendedName>
</protein>
<evidence type="ECO:0008006" key="2">
    <source>
        <dbReference type="Google" id="ProtNLM"/>
    </source>
</evidence>
<organism evidence="1">
    <name type="scientific">marine sediment metagenome</name>
    <dbReference type="NCBI Taxonomy" id="412755"/>
    <lineage>
        <taxon>unclassified sequences</taxon>
        <taxon>metagenomes</taxon>
        <taxon>ecological metagenomes</taxon>
    </lineage>
</organism>
<dbReference type="Pfam" id="PF06314">
    <property type="entry name" value="ADC"/>
    <property type="match status" value="1"/>
</dbReference>
<gene>
    <name evidence="1" type="ORF">S01H1_34474</name>
</gene>
<name>X0UXK7_9ZZZZ</name>
<dbReference type="SUPFAM" id="SSF160104">
    <property type="entry name" value="Acetoacetate decarboxylase-like"/>
    <property type="match status" value="1"/>
</dbReference>
<dbReference type="EMBL" id="BARS01021467">
    <property type="protein sequence ID" value="GAG03937.1"/>
    <property type="molecule type" value="Genomic_DNA"/>
</dbReference>
<dbReference type="AlphaFoldDB" id="X0UXK7"/>
<dbReference type="Gene3D" id="2.40.400.10">
    <property type="entry name" value="Acetoacetate decarboxylase-like"/>
    <property type="match status" value="1"/>
</dbReference>
<comment type="caution">
    <text evidence="1">The sequence shown here is derived from an EMBL/GenBank/DDBJ whole genome shotgun (WGS) entry which is preliminary data.</text>
</comment>
<dbReference type="GO" id="GO:0016829">
    <property type="term" value="F:lyase activity"/>
    <property type="evidence" value="ECO:0007669"/>
    <property type="project" value="InterPro"/>
</dbReference>
<evidence type="ECO:0000313" key="1">
    <source>
        <dbReference type="EMBL" id="GAG03937.1"/>
    </source>
</evidence>
<accession>X0UXK7</accession>
<sequence length="193" mass="21356">MEIWKEDENWAMPFDSPAYPRLPGRYHDTVLQLVYFTADPETVARMLPAPLEAAKSGLCCAFAVDATFCATYGPFKEVGVAVSCTYEGEEAFFLPCLFLTSSDAISPGREIWGCPKKIAKITMTQDGQEFTTTAVRADVPMIQLNSRITEPAKPEEVPSLWPMYLLKIMPDPEGVRPAVKQLVLNGELSDVTV</sequence>
<dbReference type="InterPro" id="IPR023375">
    <property type="entry name" value="ADC_dom_sf"/>
</dbReference>
<dbReference type="InterPro" id="IPR010451">
    <property type="entry name" value="Acetoacetate_decarboxylase"/>
</dbReference>